<proteinExistence type="predicted"/>
<keyword evidence="3" id="KW-1185">Reference proteome</keyword>
<dbReference type="EMBL" id="JAFMYW010000006">
    <property type="protein sequence ID" value="MBO0950913.1"/>
    <property type="molecule type" value="Genomic_DNA"/>
</dbReference>
<feature type="transmembrane region" description="Helical" evidence="1">
    <location>
        <begin position="79"/>
        <end position="97"/>
    </location>
</feature>
<evidence type="ECO:0000256" key="1">
    <source>
        <dbReference type="SAM" id="Phobius"/>
    </source>
</evidence>
<dbReference type="Proteomes" id="UP000664628">
    <property type="component" value="Unassembled WGS sequence"/>
</dbReference>
<comment type="caution">
    <text evidence="2">The sequence shown here is derived from an EMBL/GenBank/DDBJ whole genome shotgun (WGS) entry which is preliminary data.</text>
</comment>
<evidence type="ECO:0000313" key="3">
    <source>
        <dbReference type="Proteomes" id="UP000664628"/>
    </source>
</evidence>
<keyword evidence="1" id="KW-0472">Membrane</keyword>
<evidence type="ECO:0008006" key="4">
    <source>
        <dbReference type="Google" id="ProtNLM"/>
    </source>
</evidence>
<keyword evidence="1" id="KW-1133">Transmembrane helix</keyword>
<reference evidence="2 3" key="1">
    <citation type="submission" date="2021-03" db="EMBL/GenBank/DDBJ databases">
        <title>Fibrella sp. HMF5405 genome sequencing and assembly.</title>
        <authorList>
            <person name="Kang H."/>
            <person name="Kim H."/>
            <person name="Bae S."/>
            <person name="Joh K."/>
        </authorList>
    </citation>
    <scope>NUCLEOTIDE SEQUENCE [LARGE SCALE GENOMIC DNA]</scope>
    <source>
        <strain evidence="2 3">HMF5405</strain>
    </source>
</reference>
<evidence type="ECO:0000313" key="2">
    <source>
        <dbReference type="EMBL" id="MBO0950913.1"/>
    </source>
</evidence>
<organism evidence="2 3">
    <name type="scientific">Fibrella forsythiae</name>
    <dbReference type="NCBI Taxonomy" id="2817061"/>
    <lineage>
        <taxon>Bacteria</taxon>
        <taxon>Pseudomonadati</taxon>
        <taxon>Bacteroidota</taxon>
        <taxon>Cytophagia</taxon>
        <taxon>Cytophagales</taxon>
        <taxon>Spirosomataceae</taxon>
        <taxon>Fibrella</taxon>
    </lineage>
</organism>
<accession>A0ABS3JLN7</accession>
<dbReference type="RefSeq" id="WP_207330855.1">
    <property type="nucleotide sequence ID" value="NZ_JAFMYW010000006.1"/>
</dbReference>
<sequence length="203" mass="23258">MTSDEKDNLLDRYVSGQPMSADEEAQVDQLVTTDPDFKIDYILRRELFETGKRERRAAWEAGSQVRSLPVKRTMFPMRWIAAASVILLLGIGLVWWIRPFDDDQPFSGQALLFEQQGTQLGLAGQDSLAVGTVAWVVTKAPDNAYEFSQLDTLRIFTTSPDLWKDQDWQLTSLSEVRYRLRVGNRTYALEQGRSIRLPLNEEK</sequence>
<keyword evidence="1" id="KW-0812">Transmembrane</keyword>
<name>A0ABS3JLN7_9BACT</name>
<gene>
    <name evidence="2" type="ORF">J2I46_20140</name>
</gene>
<protein>
    <recommendedName>
        <fullName evidence="4">Anti-sigma factor</fullName>
    </recommendedName>
</protein>